<name>A0A8S1EUC7_9PELO</name>
<proteinExistence type="predicted"/>
<dbReference type="InterPro" id="IPR002017">
    <property type="entry name" value="Spectrin_repeat"/>
</dbReference>
<dbReference type="Gene3D" id="1.10.238.10">
    <property type="entry name" value="EF-hand"/>
    <property type="match status" value="1"/>
</dbReference>
<feature type="domain" description="EF-hand" evidence="3">
    <location>
        <begin position="423"/>
        <end position="458"/>
    </location>
</feature>
<dbReference type="Pfam" id="PF13499">
    <property type="entry name" value="EF-hand_7"/>
    <property type="match status" value="1"/>
</dbReference>
<protein>
    <recommendedName>
        <fullName evidence="3">EF-hand domain-containing protein</fullName>
    </recommendedName>
</protein>
<reference evidence="4 5" key="1">
    <citation type="submission" date="2020-04" db="EMBL/GenBank/DDBJ databases">
        <authorList>
            <person name="Laetsch R D."/>
            <person name="Stevens L."/>
            <person name="Kumar S."/>
            <person name="Blaxter L. M."/>
        </authorList>
    </citation>
    <scope>NUCLEOTIDE SEQUENCE [LARGE SCALE GENOMIC DNA]</scope>
</reference>
<organism evidence="4 5">
    <name type="scientific">Caenorhabditis bovis</name>
    <dbReference type="NCBI Taxonomy" id="2654633"/>
    <lineage>
        <taxon>Eukaryota</taxon>
        <taxon>Metazoa</taxon>
        <taxon>Ecdysozoa</taxon>
        <taxon>Nematoda</taxon>
        <taxon>Chromadorea</taxon>
        <taxon>Rhabditida</taxon>
        <taxon>Rhabditina</taxon>
        <taxon>Rhabditomorpha</taxon>
        <taxon>Rhabditoidea</taxon>
        <taxon>Rhabditidae</taxon>
        <taxon>Peloderinae</taxon>
        <taxon>Caenorhabditis</taxon>
    </lineage>
</organism>
<dbReference type="SUPFAM" id="SSF47473">
    <property type="entry name" value="EF-hand"/>
    <property type="match status" value="1"/>
</dbReference>
<evidence type="ECO:0000313" key="5">
    <source>
        <dbReference type="Proteomes" id="UP000494206"/>
    </source>
</evidence>
<dbReference type="EMBL" id="CADEPM010000003">
    <property type="protein sequence ID" value="CAB3403695.1"/>
    <property type="molecule type" value="Genomic_DNA"/>
</dbReference>
<keyword evidence="5" id="KW-1185">Reference proteome</keyword>
<evidence type="ECO:0000256" key="1">
    <source>
        <dbReference type="SAM" id="Coils"/>
    </source>
</evidence>
<feature type="coiled-coil region" evidence="1">
    <location>
        <begin position="163"/>
        <end position="200"/>
    </location>
</feature>
<dbReference type="PROSITE" id="PS50222">
    <property type="entry name" value="EF_HAND_2"/>
    <property type="match status" value="1"/>
</dbReference>
<dbReference type="InterPro" id="IPR018159">
    <property type="entry name" value="Spectrin/alpha-actinin"/>
</dbReference>
<dbReference type="OrthoDB" id="3549872at2759"/>
<dbReference type="SUPFAM" id="SSF46966">
    <property type="entry name" value="Spectrin repeat"/>
    <property type="match status" value="2"/>
</dbReference>
<dbReference type="Pfam" id="PF00435">
    <property type="entry name" value="Spectrin"/>
    <property type="match status" value="1"/>
</dbReference>
<evidence type="ECO:0000259" key="3">
    <source>
        <dbReference type="PROSITE" id="PS50222"/>
    </source>
</evidence>
<accession>A0A8S1EUC7</accession>
<dbReference type="Gene3D" id="1.20.58.60">
    <property type="match status" value="2"/>
</dbReference>
<dbReference type="GO" id="GO:0005509">
    <property type="term" value="F:calcium ion binding"/>
    <property type="evidence" value="ECO:0007669"/>
    <property type="project" value="InterPro"/>
</dbReference>
<keyword evidence="1" id="KW-0175">Coiled coil</keyword>
<dbReference type="Proteomes" id="UP000494206">
    <property type="component" value="Unassembled WGS sequence"/>
</dbReference>
<gene>
    <name evidence="4" type="ORF">CBOVIS_LOCUS6127</name>
</gene>
<evidence type="ECO:0000313" key="4">
    <source>
        <dbReference type="EMBL" id="CAB3403695.1"/>
    </source>
</evidence>
<dbReference type="AlphaFoldDB" id="A0A8S1EUC7"/>
<dbReference type="InterPro" id="IPR011992">
    <property type="entry name" value="EF-hand-dom_pair"/>
</dbReference>
<feature type="region of interest" description="Disordered" evidence="2">
    <location>
        <begin position="773"/>
        <end position="818"/>
    </location>
</feature>
<comment type="caution">
    <text evidence="4">The sequence shown here is derived from an EMBL/GenBank/DDBJ whole genome shotgun (WGS) entry which is preliminary data.</text>
</comment>
<feature type="coiled-coil region" evidence="1">
    <location>
        <begin position="242"/>
        <end position="269"/>
    </location>
</feature>
<sequence length="818" mass="95383">MNEVSKVIEEELCSFKEIWVLITNTDVGNDLNGLKAMRRKHQRMVSGIERRQHKIVEIMDIAQKVLSVETRENLGNKIDEIEDKLVELETLCHNIGQLADIRTKRFEKWMLYFELLEEIKGHEQVLEQIQKSSEVLKQQHERLYQCANELNGKWGEEERSAKLSKINEKLGHLQNELHHMAEKIKRDEERKNRVQKLQEEYVKRASSLANWIEQVEEDVSDMVRFDIKEITNSYLTELLNIMEIMENEKLDELRELELIESELQELNEDVNSFTWHSYSSISNQFERLANVVTERRRNVEIELERHFENERIAMDAAEQLDNCKNVLKATKMELDKLTNLSLDEQHVKIVDLIHQLKEAEILEDLENLRSLMESRYIFENKFSKQPINDIIIETVEYFEKMKKMLRSVEQMLYDRSNSGVSERQIQEFANSFDYFDEKNEGFLDYEHFELCVKSQGYPLSVDEERTEVLAKLDPKKSGKISKSNYMRWMIKNESTNVCDDREAIEEALKLLDSKKYPTTFDIVDDPDLEEQARVQSCTNVKQIPCELIRKHTSGSEIRRLPLPGRKQSYETETFYNGSISKNSVLPSALQEMLDKLKSRGFIPTENQVDPTTLSQTVCTTVSKCDDILQLFILTDTREVEKAIQDAKLPEILHEYVRSNLQFWRNSYSTKPWMKEFLQLKSDLNATEKHLNDIEKKQNMITNIIATCEKLGISSDELKDVPQNEISSYLQTRISALKTTKEAEEVLKELPSSSKRRNTRDWYLKHYAESPEALNLSDDEDSSGGRSSCAAEGGESLIDVSSTEEESEDMNSFFGAMGL</sequence>
<dbReference type="InterPro" id="IPR002048">
    <property type="entry name" value="EF_hand_dom"/>
</dbReference>
<evidence type="ECO:0000256" key="2">
    <source>
        <dbReference type="SAM" id="MobiDB-lite"/>
    </source>
</evidence>
<dbReference type="SMART" id="SM00150">
    <property type="entry name" value="SPEC"/>
    <property type="match status" value="1"/>
</dbReference>